<dbReference type="GO" id="GO:0070573">
    <property type="term" value="F:metallodipeptidase activity"/>
    <property type="evidence" value="ECO:0007669"/>
    <property type="project" value="InterPro"/>
</dbReference>
<dbReference type="Proteomes" id="UP000265800">
    <property type="component" value="Unassembled WGS sequence"/>
</dbReference>
<name>A0A399EE99_9DEIN</name>
<proteinExistence type="predicted"/>
<gene>
    <name evidence="1" type="ORF">Mlute_02670</name>
</gene>
<evidence type="ECO:0000313" key="2">
    <source>
        <dbReference type="Proteomes" id="UP000265800"/>
    </source>
</evidence>
<protein>
    <submittedName>
        <fullName evidence="1">Membrane dipeptidase (Peptidase family M19)</fullName>
    </submittedName>
</protein>
<evidence type="ECO:0000313" key="1">
    <source>
        <dbReference type="EMBL" id="RIH81863.1"/>
    </source>
</evidence>
<dbReference type="GO" id="GO:0006508">
    <property type="term" value="P:proteolysis"/>
    <property type="evidence" value="ECO:0007669"/>
    <property type="project" value="InterPro"/>
</dbReference>
<dbReference type="RefSeq" id="WP_119361165.1">
    <property type="nucleotide sequence ID" value="NZ_QWKZ01000134.1"/>
</dbReference>
<dbReference type="AlphaFoldDB" id="A0A399EE99"/>
<dbReference type="PROSITE" id="PS51365">
    <property type="entry name" value="RENAL_DIPEPTIDASE_2"/>
    <property type="match status" value="1"/>
</dbReference>
<dbReference type="SUPFAM" id="SSF51556">
    <property type="entry name" value="Metallo-dependent hydrolases"/>
    <property type="match status" value="1"/>
</dbReference>
<dbReference type="OrthoDB" id="9804920at2"/>
<dbReference type="Gene3D" id="3.20.20.140">
    <property type="entry name" value="Metal-dependent hydrolases"/>
    <property type="match status" value="1"/>
</dbReference>
<dbReference type="PANTHER" id="PTHR10443:SF12">
    <property type="entry name" value="DIPEPTIDASE"/>
    <property type="match status" value="1"/>
</dbReference>
<dbReference type="EMBL" id="QWKZ01000134">
    <property type="protein sequence ID" value="RIH81863.1"/>
    <property type="molecule type" value="Genomic_DNA"/>
</dbReference>
<accession>A0A399EE99</accession>
<dbReference type="InterPro" id="IPR008257">
    <property type="entry name" value="Pept_M19"/>
</dbReference>
<dbReference type="PANTHER" id="PTHR10443">
    <property type="entry name" value="MICROSOMAL DIPEPTIDASE"/>
    <property type="match status" value="1"/>
</dbReference>
<sequence>MIVDAHLDLAHNALDLGRDLTLPLAELRRKDPHPEVPVVTLPALREGGVGVVFATLWVDPRRYPGPENAHRAALRQLELYLRWEEEGRVRLLRSRADLEAHLSRWPADGVPGLVVLIEGAECIRQPGEVGFWRAQGVRLVGPAWNRTRYAGGTREPGGLTPLGVELLEAMRQEGVALDVSHLDEAAFWEALELFDGPLCATHSNPRALLGEAEDLSNRHLSDAMIRALRARGGMVGIVLYNLFLEPGWRRGLPRLPLDVVGRHLGYVAALIGWDRVGLGSDFDGGFGLEGNPLGLDAPADLAKLAGWVPEAYRQGVLAENWLRWLRGALP</sequence>
<organism evidence="1 2">
    <name type="scientific">Meiothermus luteus</name>
    <dbReference type="NCBI Taxonomy" id="2026184"/>
    <lineage>
        <taxon>Bacteria</taxon>
        <taxon>Thermotogati</taxon>
        <taxon>Deinococcota</taxon>
        <taxon>Deinococci</taxon>
        <taxon>Thermales</taxon>
        <taxon>Thermaceae</taxon>
        <taxon>Meiothermus</taxon>
    </lineage>
</organism>
<dbReference type="Pfam" id="PF01244">
    <property type="entry name" value="Peptidase_M19"/>
    <property type="match status" value="1"/>
</dbReference>
<keyword evidence="2" id="KW-1185">Reference proteome</keyword>
<reference evidence="1 2" key="1">
    <citation type="submission" date="2018-08" db="EMBL/GenBank/DDBJ databases">
        <title>Meiothermus luteus KCTC 52599 genome sequencing project.</title>
        <authorList>
            <person name="Da Costa M.S."/>
            <person name="Albuquerque L."/>
            <person name="Raposo P."/>
            <person name="Froufe H.J.C."/>
            <person name="Barroso C.S."/>
            <person name="Egas C."/>
        </authorList>
    </citation>
    <scope>NUCLEOTIDE SEQUENCE [LARGE SCALE GENOMIC DNA]</scope>
    <source>
        <strain evidence="1 2">KCTC 52599</strain>
    </source>
</reference>
<comment type="caution">
    <text evidence="1">The sequence shown here is derived from an EMBL/GenBank/DDBJ whole genome shotgun (WGS) entry which is preliminary data.</text>
</comment>
<dbReference type="InterPro" id="IPR032466">
    <property type="entry name" value="Metal_Hydrolase"/>
</dbReference>